<feature type="transmembrane region" description="Helical" evidence="1">
    <location>
        <begin position="310"/>
        <end position="330"/>
    </location>
</feature>
<dbReference type="RefSeq" id="WP_212592673.1">
    <property type="nucleotide sequence ID" value="NZ_CP048422.1"/>
</dbReference>
<name>A0ABN1HTK4_9SPHN</name>
<evidence type="ECO:0000313" key="5">
    <source>
        <dbReference type="Proteomes" id="UP001500238"/>
    </source>
</evidence>
<feature type="transmembrane region" description="Helical" evidence="1">
    <location>
        <begin position="403"/>
        <end position="425"/>
    </location>
</feature>
<keyword evidence="1" id="KW-0812">Transmembrane</keyword>
<evidence type="ECO:0000313" key="4">
    <source>
        <dbReference type="EMBL" id="GAA0666901.1"/>
    </source>
</evidence>
<sequence length="560" mass="60460">MLGPARVRRRRVARTQAVDDASSRVALRFVTPVLLLTLPLLLFVSLFHPATLDIGNAGWLLDGSDAGENALGAHAYWHDHAAGASLRTTLLNAPEGVPVLFTDSNPLVTLVAKPFAAWLPADAQLVGPFILLSLILQTLFTWLLLRRHAPGRIALWAGVVLLAFPPTLMNRAGHVNLMAHWTILAALYLFLDTRRHARWPWWAALIAVSALTHSYLLILVGAIWASAILSQWVDGRPGRRPAILAQVAGMLALGGMLAWWLGVGGQAATGYFGRFSMPLDALWNPGAEASTRLIRGHEASPGRGFEGFQYLGAGGLLLVAAALGVARYRPSREGERVAGERLRVLVPALVALAVLAIARLPLPPALLTWLDPVRASGRLFWPVGYVLILMAVLAVFRLSAHRAAAMLLAVVAIQAIDLSGMVAAIRARSQAASAYRLYTRTTDPRWDQLIARSRAVVFLPGDVTRDLELFQEVAWRAIDAGRPVANVYAARNSRVSLHRLAAEEAALARASIDRNRLYILLPGARIPASLVSRIERVDGVDLIAPGLAAARAQNAGAVVR</sequence>
<organism evidence="4 5">
    <name type="scientific">Sphingomonas insulae</name>
    <dbReference type="NCBI Taxonomy" id="424800"/>
    <lineage>
        <taxon>Bacteria</taxon>
        <taxon>Pseudomonadati</taxon>
        <taxon>Pseudomonadota</taxon>
        <taxon>Alphaproteobacteria</taxon>
        <taxon>Sphingomonadales</taxon>
        <taxon>Sphingomonadaceae</taxon>
        <taxon>Sphingomonas</taxon>
    </lineage>
</organism>
<feature type="transmembrane region" description="Helical" evidence="1">
    <location>
        <begin position="175"/>
        <end position="191"/>
    </location>
</feature>
<gene>
    <name evidence="4" type="ORF">GCM10009102_16020</name>
</gene>
<feature type="transmembrane region" description="Helical" evidence="1">
    <location>
        <begin position="342"/>
        <end position="359"/>
    </location>
</feature>
<evidence type="ECO:0000256" key="1">
    <source>
        <dbReference type="SAM" id="Phobius"/>
    </source>
</evidence>
<feature type="domain" description="DUF6311" evidence="2">
    <location>
        <begin position="38"/>
        <end position="419"/>
    </location>
</feature>
<feature type="transmembrane region" description="Helical" evidence="1">
    <location>
        <begin position="241"/>
        <end position="261"/>
    </location>
</feature>
<dbReference type="InterPro" id="IPR058671">
    <property type="entry name" value="DUF6311_C"/>
</dbReference>
<feature type="transmembrane region" description="Helical" evidence="1">
    <location>
        <begin position="379"/>
        <end position="396"/>
    </location>
</feature>
<protein>
    <recommendedName>
        <fullName evidence="6">Glycosyltransferase RgtA/B/C/D-like domain-containing protein</fullName>
    </recommendedName>
</protein>
<feature type="transmembrane region" description="Helical" evidence="1">
    <location>
        <begin position="203"/>
        <end position="229"/>
    </location>
</feature>
<dbReference type="InterPro" id="IPR046278">
    <property type="entry name" value="DUF6311"/>
</dbReference>
<keyword evidence="1" id="KW-1133">Transmembrane helix</keyword>
<dbReference type="EMBL" id="BAAAES010000008">
    <property type="protein sequence ID" value="GAA0666901.1"/>
    <property type="molecule type" value="Genomic_DNA"/>
</dbReference>
<evidence type="ECO:0008006" key="6">
    <source>
        <dbReference type="Google" id="ProtNLM"/>
    </source>
</evidence>
<dbReference type="Proteomes" id="UP001500238">
    <property type="component" value="Unassembled WGS sequence"/>
</dbReference>
<dbReference type="Pfam" id="PF19830">
    <property type="entry name" value="DUF6311"/>
    <property type="match status" value="1"/>
</dbReference>
<evidence type="ECO:0000259" key="2">
    <source>
        <dbReference type="Pfam" id="PF19830"/>
    </source>
</evidence>
<proteinExistence type="predicted"/>
<keyword evidence="5" id="KW-1185">Reference proteome</keyword>
<keyword evidence="1" id="KW-0472">Membrane</keyword>
<feature type="domain" description="DUF6311" evidence="3">
    <location>
        <begin position="445"/>
        <end position="545"/>
    </location>
</feature>
<feature type="transmembrane region" description="Helical" evidence="1">
    <location>
        <begin position="125"/>
        <end position="145"/>
    </location>
</feature>
<dbReference type="Pfam" id="PF25853">
    <property type="entry name" value="DUF6311_C"/>
    <property type="match status" value="1"/>
</dbReference>
<reference evidence="4 5" key="1">
    <citation type="journal article" date="2019" name="Int. J. Syst. Evol. Microbiol.">
        <title>The Global Catalogue of Microorganisms (GCM) 10K type strain sequencing project: providing services to taxonomists for standard genome sequencing and annotation.</title>
        <authorList>
            <consortium name="The Broad Institute Genomics Platform"/>
            <consortium name="The Broad Institute Genome Sequencing Center for Infectious Disease"/>
            <person name="Wu L."/>
            <person name="Ma J."/>
        </authorList>
    </citation>
    <scope>NUCLEOTIDE SEQUENCE [LARGE SCALE GENOMIC DNA]</scope>
    <source>
        <strain evidence="4 5">JCM 14603</strain>
    </source>
</reference>
<comment type="caution">
    <text evidence="4">The sequence shown here is derived from an EMBL/GenBank/DDBJ whole genome shotgun (WGS) entry which is preliminary data.</text>
</comment>
<feature type="transmembrane region" description="Helical" evidence="1">
    <location>
        <begin position="25"/>
        <end position="47"/>
    </location>
</feature>
<accession>A0ABN1HTK4</accession>
<evidence type="ECO:0000259" key="3">
    <source>
        <dbReference type="Pfam" id="PF25853"/>
    </source>
</evidence>